<dbReference type="GO" id="GO:0006139">
    <property type="term" value="P:nucleobase-containing compound metabolic process"/>
    <property type="evidence" value="ECO:0007669"/>
    <property type="project" value="InterPro"/>
</dbReference>
<dbReference type="Gene3D" id="3.40.50.300">
    <property type="entry name" value="P-loop containing nucleotide triphosphate hydrolases"/>
    <property type="match status" value="2"/>
</dbReference>
<evidence type="ECO:0000256" key="1">
    <source>
        <dbReference type="ARBA" id="ARBA00022741"/>
    </source>
</evidence>
<feature type="compositionally biased region" description="Low complexity" evidence="5">
    <location>
        <begin position="83"/>
        <end position="108"/>
    </location>
</feature>
<dbReference type="PROSITE" id="PS51193">
    <property type="entry name" value="HELICASE_ATP_BIND_2"/>
    <property type="match status" value="1"/>
</dbReference>
<proteinExistence type="inferred from homology"/>
<dbReference type="EMBL" id="WPCR01000004">
    <property type="protein sequence ID" value="NHM13931.1"/>
    <property type="molecule type" value="Genomic_DNA"/>
</dbReference>
<dbReference type="EMBL" id="CP072829">
    <property type="protein sequence ID" value="QTU85136.1"/>
    <property type="molecule type" value="Genomic_DNA"/>
</dbReference>
<evidence type="ECO:0000256" key="4">
    <source>
        <dbReference type="ARBA" id="ARBA00038058"/>
    </source>
</evidence>
<dbReference type="InterPro" id="IPR006555">
    <property type="entry name" value="ATP-dep_Helicase_C"/>
</dbReference>
<dbReference type="InterPro" id="IPR014013">
    <property type="entry name" value="Helic_SF1/SF2_ATP-bd_DinG/Rad3"/>
</dbReference>
<keyword evidence="3" id="KW-0067">ATP-binding</keyword>
<feature type="domain" description="Helicase ATP-binding" evidence="6">
    <location>
        <begin position="167"/>
        <end position="443"/>
    </location>
</feature>
<sequence length="863" mass="94179">MPPALTCEIARMAPADQWPTVMVFQAFEQAYREEAQANAAPAPGDGPAAAEHAADNDVWGEDAAGSETFDDVSRETLSSDVEGAASAGDSAGDAATADGSASDEAAAPPALRPADLRFSMRSLRAARLKGVDFHPKVADLVDAGGPDATLEFPSSEDLDEAFSKEGLVGAMYPDFEARSEQLAMAQAVRRAFELSENLAVEAGTGVGKSMAYLVPAALTARNNDITVGVATKTNALLDQLVYHELPALSDAFAELDPEGGPLTFAPLKGFTNYPCIRKIENLVRDGVGVRVVQKKEVSQAPALAALLSFVEQTAYDDIHSLKIDYRALPRYLITTKSQDCLRHKCPFYGAPCFVFGSRLQAESADIVVTNHSLLFRDVAADGGLLPPIRYWIIDEAHNAEAEARGALSLELDAEAISGIARRVASDEATRNVFVRAERKAASDAQGGMTPVVGLAEKARSIGRDYAEKAARFCEALKMLLFFDDAKHGRNYETVELWINPDLRTTATFAHVRATGAELMAESERLVHACQELVGCLEDVSGMAAVQREIASLALTLKDHVTSADLILNQAPEGYAYAAVLNRKKDKVVDKLQALLLDVGDKMNETFFSRTNSVVMTSATLTVDNSFETFGQAVGCNRGDASRTRTLQLESSYDFDRAMTIYVVEDMPEPTQRPYMKALEELVVLLHRAQQGSMLTLFTNRREMEQCYEAVQPVLKQDDLRLVCQKWNVSVKGLRDDFMCDERLSLFALKSFWEGFDAPGSTLKGVIVPKLPFSKPSDPLSCERAARDDQAWRHYVLPAAVLETKQAAGRLIRKADDEGILVLADKRLLTKSYGKVFLRSMPSRTVKVLPMRKIAEEVARKLAE</sequence>
<gene>
    <name evidence="7" type="ORF">GMI68_03960</name>
    <name evidence="8" type="ORF">J7S26_00070</name>
</gene>
<keyword evidence="1" id="KW-0547">Nucleotide-binding</keyword>
<dbReference type="Pfam" id="PF13307">
    <property type="entry name" value="Helicase_C_2"/>
    <property type="match status" value="1"/>
</dbReference>
<comment type="similarity">
    <text evidence="4">Belongs to the helicase family. DinG subfamily.</text>
</comment>
<dbReference type="KEGG" id="ebz:J7S26_00070"/>
<evidence type="ECO:0000256" key="2">
    <source>
        <dbReference type="ARBA" id="ARBA00022801"/>
    </source>
</evidence>
<dbReference type="SUPFAM" id="SSF52540">
    <property type="entry name" value="P-loop containing nucleoside triphosphate hydrolases"/>
    <property type="match status" value="2"/>
</dbReference>
<dbReference type="InterPro" id="IPR027417">
    <property type="entry name" value="P-loop_NTPase"/>
</dbReference>
<dbReference type="GO" id="GO:0016818">
    <property type="term" value="F:hydrolase activity, acting on acid anhydrides, in phosphorus-containing anhydrides"/>
    <property type="evidence" value="ECO:0007669"/>
    <property type="project" value="InterPro"/>
</dbReference>
<dbReference type="PANTHER" id="PTHR11472:SF34">
    <property type="entry name" value="REGULATOR OF TELOMERE ELONGATION HELICASE 1"/>
    <property type="match status" value="1"/>
</dbReference>
<evidence type="ECO:0000313" key="7">
    <source>
        <dbReference type="EMBL" id="NHM13931.1"/>
    </source>
</evidence>
<feature type="compositionally biased region" description="Low complexity" evidence="5">
    <location>
        <begin position="36"/>
        <end position="51"/>
    </location>
</feature>
<reference evidence="7 9" key="1">
    <citation type="submission" date="2019-11" db="EMBL/GenBank/DDBJ databases">
        <title>Eggerthellaceae novel genus isolated from the rectal contents of marmort.</title>
        <authorList>
            <person name="Zhang G."/>
        </authorList>
    </citation>
    <scope>NUCLEOTIDE SEQUENCE [LARGE SCALE GENOMIC DNA]</scope>
    <source>
        <strain evidence="9">zg-886</strain>
        <strain evidence="7">Zg-886</strain>
    </source>
</reference>
<dbReference type="SMART" id="SM00491">
    <property type="entry name" value="HELICc2"/>
    <property type="match status" value="1"/>
</dbReference>
<name>A0A9E6MRW1_9ACTN</name>
<dbReference type="GO" id="GO:0003678">
    <property type="term" value="F:DNA helicase activity"/>
    <property type="evidence" value="ECO:0007669"/>
    <property type="project" value="TreeGrafter"/>
</dbReference>
<evidence type="ECO:0000256" key="5">
    <source>
        <dbReference type="SAM" id="MobiDB-lite"/>
    </source>
</evidence>
<dbReference type="Proteomes" id="UP000636394">
    <property type="component" value="Unassembled WGS sequence"/>
</dbReference>
<evidence type="ECO:0000313" key="9">
    <source>
        <dbReference type="Proteomes" id="UP000636394"/>
    </source>
</evidence>
<evidence type="ECO:0000259" key="6">
    <source>
        <dbReference type="PROSITE" id="PS51193"/>
    </source>
</evidence>
<organism evidence="8 10">
    <name type="scientific">Xiamenia xianingshaonis</name>
    <dbReference type="NCBI Taxonomy" id="2682776"/>
    <lineage>
        <taxon>Bacteria</taxon>
        <taxon>Bacillati</taxon>
        <taxon>Actinomycetota</taxon>
        <taxon>Coriobacteriia</taxon>
        <taxon>Eggerthellales</taxon>
        <taxon>Eggerthellaceae</taxon>
        <taxon>Xiamenia</taxon>
    </lineage>
</organism>
<keyword evidence="8" id="KW-0347">Helicase</keyword>
<feature type="region of interest" description="Disordered" evidence="5">
    <location>
        <begin position="34"/>
        <end position="108"/>
    </location>
</feature>
<accession>A0A9E6MRW1</accession>
<keyword evidence="2" id="KW-0378">Hydrolase</keyword>
<evidence type="ECO:0000256" key="3">
    <source>
        <dbReference type="ARBA" id="ARBA00022840"/>
    </source>
</evidence>
<dbReference type="PANTHER" id="PTHR11472">
    <property type="entry name" value="DNA REPAIR DEAD HELICASE RAD3/XP-D SUBFAMILY MEMBER"/>
    <property type="match status" value="1"/>
</dbReference>
<protein>
    <submittedName>
        <fullName evidence="8">ATP-dependent DNA helicase</fullName>
    </submittedName>
    <submittedName>
        <fullName evidence="7">DNA polymerase III subunit epsilon</fullName>
    </submittedName>
</protein>
<dbReference type="GO" id="GO:0003676">
    <property type="term" value="F:nucleic acid binding"/>
    <property type="evidence" value="ECO:0007669"/>
    <property type="project" value="InterPro"/>
</dbReference>
<dbReference type="InterPro" id="IPR045028">
    <property type="entry name" value="DinG/Rad3-like"/>
</dbReference>
<dbReference type="AlphaFoldDB" id="A0A9E6MRW1"/>
<evidence type="ECO:0000313" key="10">
    <source>
        <dbReference type="Proteomes" id="UP000671910"/>
    </source>
</evidence>
<keyword evidence="9" id="KW-1185">Reference proteome</keyword>
<evidence type="ECO:0000313" key="8">
    <source>
        <dbReference type="EMBL" id="QTU85136.1"/>
    </source>
</evidence>
<dbReference type="GO" id="GO:0005524">
    <property type="term" value="F:ATP binding"/>
    <property type="evidence" value="ECO:0007669"/>
    <property type="project" value="UniProtKB-KW"/>
</dbReference>
<dbReference type="Proteomes" id="UP000671910">
    <property type="component" value="Chromosome"/>
</dbReference>
<reference evidence="8" key="2">
    <citation type="submission" date="2021-04" db="EMBL/GenBank/DDBJ databases">
        <title>Novel species in family Eggerthellaceae.</title>
        <authorList>
            <person name="Zhang G."/>
        </authorList>
    </citation>
    <scope>NUCLEOTIDE SEQUENCE</scope>
    <source>
        <strain evidence="8">Zg-886</strain>
    </source>
</reference>